<protein>
    <recommendedName>
        <fullName evidence="3">Type 4 fimbrial biogenesis protein PilX N-terminal domain-containing protein</fullName>
    </recommendedName>
</protein>
<proteinExistence type="predicted"/>
<reference evidence="2" key="1">
    <citation type="journal article" date="2014" name="Front. Microbiol.">
        <title>High frequency of phylogenetically diverse reductive dehalogenase-homologous genes in deep subseafloor sedimentary metagenomes.</title>
        <authorList>
            <person name="Kawai M."/>
            <person name="Futagami T."/>
            <person name="Toyoda A."/>
            <person name="Takaki Y."/>
            <person name="Nishi S."/>
            <person name="Hori S."/>
            <person name="Arai W."/>
            <person name="Tsubouchi T."/>
            <person name="Morono Y."/>
            <person name="Uchiyama I."/>
            <person name="Ito T."/>
            <person name="Fujiyama A."/>
            <person name="Inagaki F."/>
            <person name="Takami H."/>
        </authorList>
    </citation>
    <scope>NUCLEOTIDE SEQUENCE</scope>
    <source>
        <strain evidence="2">Expedition CK06-06</strain>
    </source>
</reference>
<keyword evidence="1" id="KW-1133">Transmembrane helix</keyword>
<comment type="caution">
    <text evidence="2">The sequence shown here is derived from an EMBL/GenBank/DDBJ whole genome shotgun (WGS) entry which is preliminary data.</text>
</comment>
<name>X1NBX1_9ZZZZ</name>
<keyword evidence="1" id="KW-0472">Membrane</keyword>
<organism evidence="2">
    <name type="scientific">marine sediment metagenome</name>
    <dbReference type="NCBI Taxonomy" id="412755"/>
    <lineage>
        <taxon>unclassified sequences</taxon>
        <taxon>metagenomes</taxon>
        <taxon>ecological metagenomes</taxon>
    </lineage>
</organism>
<sequence length="193" mass="20872">MSETKRATIRSARGVALPIVVVVMLILVIIGFSLLELARGEIVLTQKGADKTKAFYLAEAGLTELTSRLYAKEFDNIDETALGEGIYSVEVHDDEEPPYAISTGQLGTSEKKVKVELSFLAPAFEHCVYARNAQGDEWSFSLRGQGNPAIGALGTEVDGKDMVNGNMYVDGDVSMYEESAVNPAPWPNTHGLS</sequence>
<evidence type="ECO:0000313" key="2">
    <source>
        <dbReference type="EMBL" id="GAI27676.1"/>
    </source>
</evidence>
<evidence type="ECO:0000256" key="1">
    <source>
        <dbReference type="SAM" id="Phobius"/>
    </source>
</evidence>
<feature type="transmembrane region" description="Helical" evidence="1">
    <location>
        <begin position="12"/>
        <end position="35"/>
    </location>
</feature>
<dbReference type="AlphaFoldDB" id="X1NBX1"/>
<accession>X1NBX1</accession>
<dbReference type="EMBL" id="BARV01015170">
    <property type="protein sequence ID" value="GAI27676.1"/>
    <property type="molecule type" value="Genomic_DNA"/>
</dbReference>
<keyword evidence="1" id="KW-0812">Transmembrane</keyword>
<gene>
    <name evidence="2" type="ORF">S06H3_26268</name>
</gene>
<feature type="non-terminal residue" evidence="2">
    <location>
        <position position="193"/>
    </location>
</feature>
<evidence type="ECO:0008006" key="3">
    <source>
        <dbReference type="Google" id="ProtNLM"/>
    </source>
</evidence>